<dbReference type="InterPro" id="IPR036322">
    <property type="entry name" value="WD40_repeat_dom_sf"/>
</dbReference>
<sequence>MELTDEEFESLYTKLDCYKTDHINWDGFISFLMLELDTKMTDSTNSVAIEPPIVDDPIIIKSHHRSTITHFGLAPSVRLDGTIDYDDGKYVSMSKDGFVNLWTLDLKHLRSFRDKSLYNTLRTTWVTNFACLPDLNILVTSSTERELRFYDTTCKRFNLILVFVVMPFCVYNMHYHFTDNIKDESILICGDLGGNVRVFQFPKEDRGPFKRNIGVDVVVLKYEQVVKGKLKHMKAYNILNIHTDWVKEVSYYKLLGSFVSCSSSPNAMYIGDHHGFKNSYTFVLKRGIVMVKFTVPKVFH</sequence>
<dbReference type="Gene3D" id="2.130.10.10">
    <property type="entry name" value="YVTN repeat-like/Quinoprotein amine dehydrogenase"/>
    <property type="match status" value="1"/>
</dbReference>
<proteinExistence type="predicted"/>
<evidence type="ECO:0000256" key="2">
    <source>
        <dbReference type="ARBA" id="ARBA00022737"/>
    </source>
</evidence>
<keyword evidence="1" id="KW-0853">WD repeat</keyword>
<dbReference type="SUPFAM" id="SSF50978">
    <property type="entry name" value="WD40 repeat-like"/>
    <property type="match status" value="1"/>
</dbReference>
<dbReference type="PANTHER" id="PTHR44324">
    <property type="entry name" value="WD40 REPEAT DOMAIN 95"/>
    <property type="match status" value="1"/>
</dbReference>
<dbReference type="EMBL" id="JARGDH010000002">
    <property type="protein sequence ID" value="KAL0276638.1"/>
    <property type="molecule type" value="Genomic_DNA"/>
</dbReference>
<organism evidence="3">
    <name type="scientific">Menopon gallinae</name>
    <name type="common">poultry shaft louse</name>
    <dbReference type="NCBI Taxonomy" id="328185"/>
    <lineage>
        <taxon>Eukaryota</taxon>
        <taxon>Metazoa</taxon>
        <taxon>Ecdysozoa</taxon>
        <taxon>Arthropoda</taxon>
        <taxon>Hexapoda</taxon>
        <taxon>Insecta</taxon>
        <taxon>Pterygota</taxon>
        <taxon>Neoptera</taxon>
        <taxon>Paraneoptera</taxon>
        <taxon>Psocodea</taxon>
        <taxon>Troctomorpha</taxon>
        <taxon>Phthiraptera</taxon>
        <taxon>Amblycera</taxon>
        <taxon>Menoponidae</taxon>
        <taxon>Menopon</taxon>
    </lineage>
</organism>
<reference evidence="3" key="1">
    <citation type="journal article" date="2024" name="Gigascience">
        <title>Chromosome-level genome of the poultry shaft louse Menopon gallinae provides insight into the host-switching and adaptive evolution of parasitic lice.</title>
        <authorList>
            <person name="Xu Y."/>
            <person name="Ma L."/>
            <person name="Liu S."/>
            <person name="Liang Y."/>
            <person name="Liu Q."/>
            <person name="He Z."/>
            <person name="Tian L."/>
            <person name="Duan Y."/>
            <person name="Cai W."/>
            <person name="Li H."/>
            <person name="Song F."/>
        </authorList>
    </citation>
    <scope>NUCLEOTIDE SEQUENCE</scope>
    <source>
        <strain evidence="3">Cailab_2023a</strain>
    </source>
</reference>
<name>A0AAW2I498_9NEOP</name>
<protein>
    <submittedName>
        <fullName evidence="3">Uncharacterized protein</fullName>
    </submittedName>
</protein>
<dbReference type="AlphaFoldDB" id="A0AAW2I498"/>
<evidence type="ECO:0000256" key="1">
    <source>
        <dbReference type="ARBA" id="ARBA00022574"/>
    </source>
</evidence>
<keyword evidence="2" id="KW-0677">Repeat</keyword>
<gene>
    <name evidence="3" type="ORF">PYX00_004168</name>
</gene>
<comment type="caution">
    <text evidence="3">The sequence shown here is derived from an EMBL/GenBank/DDBJ whole genome shotgun (WGS) entry which is preliminary data.</text>
</comment>
<dbReference type="PANTHER" id="PTHR44324:SF6">
    <property type="entry name" value="EF-HAND CALCIUM BINDING DOMAIN 8"/>
    <property type="match status" value="1"/>
</dbReference>
<evidence type="ECO:0000313" key="3">
    <source>
        <dbReference type="EMBL" id="KAL0276638.1"/>
    </source>
</evidence>
<dbReference type="InterPro" id="IPR015943">
    <property type="entry name" value="WD40/YVTN_repeat-like_dom_sf"/>
</dbReference>
<dbReference type="InterPro" id="IPR051242">
    <property type="entry name" value="WD-EF-hand_domain"/>
</dbReference>
<accession>A0AAW2I498</accession>